<sequence>MYDQTEVEFLVNLIISTQKSEKSFSPYEYDYHSLNTTSQFPTASTALSSPVSSLKSFSNYRPRQKILICGLPDDISPCLDYAMIAKPGMIDYSSLIIASTDIDELIVNYFGKIKIHLVNWDETDYEEMLIERVRPRSDNFVIPLVIEFQPTIRRMKRIRELLEKNGTLVIPSENPEWRIRYTNLMNSFTENNGTLIKLAENVFDAGFTRQIDHLLGRRHMHSRIYFGYEKPIESPQKFID</sequence>
<name>A0A095A732_SCHHA</name>
<evidence type="ECO:0000313" key="3">
    <source>
        <dbReference type="Proteomes" id="UP000471633"/>
    </source>
</evidence>
<dbReference type="GeneID" id="75577415"/>
<dbReference type="Proteomes" id="UP000471633">
    <property type="component" value="Unassembled WGS sequence"/>
</dbReference>
<proteinExistence type="predicted"/>
<dbReference type="OrthoDB" id="6279836at2759"/>
<dbReference type="AlphaFoldDB" id="A0A095A732"/>
<reference evidence="1" key="2">
    <citation type="journal article" date="2019" name="Gigascience">
        <title>High-quality Schistosoma haematobium genome achieved by single-molecule and long-range sequencing.</title>
        <authorList>
            <person name="Stroehlein A.J."/>
            <person name="Korhonen P.K."/>
            <person name="Chong T.M."/>
            <person name="Lim Y.L."/>
            <person name="Chan K.G."/>
            <person name="Webster B."/>
            <person name="Rollinson D."/>
            <person name="Brindley P.J."/>
            <person name="Gasser R.B."/>
            <person name="Young N.D."/>
        </authorList>
    </citation>
    <scope>NUCLEOTIDE SEQUENCE</scope>
</reference>
<dbReference type="KEGG" id="shx:MS3_00005653"/>
<dbReference type="EMBL" id="KL251915">
    <property type="protein sequence ID" value="KGB41494.1"/>
    <property type="molecule type" value="Genomic_DNA"/>
</dbReference>
<reference evidence="1" key="4">
    <citation type="journal article" date="2022" name="PLoS Pathog.">
        <title>Chromosome-level genome of Schistosoma haematobium underpins genome-wide explorations of molecular variation.</title>
        <authorList>
            <person name="Stroehlein A.J."/>
            <person name="Korhonen P.K."/>
            <person name="Lee V.V."/>
            <person name="Ralph S.A."/>
            <person name="Mentink-Kane M."/>
            <person name="You H."/>
            <person name="McManus D.P."/>
            <person name="Tchuente L.T."/>
            <person name="Stothard J.R."/>
            <person name="Kaur P."/>
            <person name="Dudchenko O."/>
            <person name="Aiden E.L."/>
            <person name="Yang B."/>
            <person name="Yang H."/>
            <person name="Emery A.M."/>
            <person name="Webster B.L."/>
            <person name="Brindley P.J."/>
            <person name="Rollinson D."/>
            <person name="Chang B.C.H."/>
            <person name="Gasser R.B."/>
            <person name="Young N.D."/>
        </authorList>
    </citation>
    <scope>NUCLEOTIDE SEQUENCE</scope>
</reference>
<gene>
    <name evidence="1" type="ORF">MS3_00005653</name>
    <name evidence="2" type="ORF">MS3_10015</name>
</gene>
<accession>A0A095A732</accession>
<evidence type="ECO:0000313" key="2">
    <source>
        <dbReference type="EMBL" id="KGB41494.1"/>
    </source>
</evidence>
<evidence type="ECO:0000313" key="1">
    <source>
        <dbReference type="EMBL" id="KAH9588174.1"/>
    </source>
</evidence>
<dbReference type="EMBL" id="AMPZ03000003">
    <property type="protein sequence ID" value="KAH9588174.1"/>
    <property type="molecule type" value="Genomic_DNA"/>
</dbReference>
<dbReference type="RefSeq" id="XP_051069743.1">
    <property type="nucleotide sequence ID" value="XM_051213742.1"/>
</dbReference>
<protein>
    <submittedName>
        <fullName evidence="2">Uncharacterized protein</fullName>
    </submittedName>
</protein>
<organism evidence="2">
    <name type="scientific">Schistosoma haematobium</name>
    <name type="common">Blood fluke</name>
    <dbReference type="NCBI Taxonomy" id="6185"/>
    <lineage>
        <taxon>Eukaryota</taxon>
        <taxon>Metazoa</taxon>
        <taxon>Spiralia</taxon>
        <taxon>Lophotrochozoa</taxon>
        <taxon>Platyhelminthes</taxon>
        <taxon>Trematoda</taxon>
        <taxon>Digenea</taxon>
        <taxon>Strigeidida</taxon>
        <taxon>Schistosomatoidea</taxon>
        <taxon>Schistosomatidae</taxon>
        <taxon>Schistosoma</taxon>
    </lineage>
</organism>
<keyword evidence="3" id="KW-1185">Reference proteome</keyword>
<reference evidence="1" key="3">
    <citation type="submission" date="2021-06" db="EMBL/GenBank/DDBJ databases">
        <title>Chromosome-level genome assembly for S. haematobium.</title>
        <authorList>
            <person name="Stroehlein A.J."/>
        </authorList>
    </citation>
    <scope>NUCLEOTIDE SEQUENCE</scope>
</reference>
<dbReference type="CTD" id="75577415"/>
<reference evidence="2" key="1">
    <citation type="journal article" date="2012" name="Nat. Genet.">
        <title>Whole-genome sequence of Schistosoma haematobium.</title>
        <authorList>
            <person name="Young N.D."/>
            <person name="Jex A.R."/>
            <person name="Li B."/>
            <person name="Liu S."/>
            <person name="Yang L."/>
            <person name="Xiong Z."/>
            <person name="Li Y."/>
            <person name="Cantacessi C."/>
            <person name="Hall R.S."/>
            <person name="Xu X."/>
            <person name="Chen F."/>
            <person name="Wu X."/>
            <person name="Zerlotini A."/>
            <person name="Oliveira G."/>
            <person name="Hofmann A."/>
            <person name="Zhang G."/>
            <person name="Fang X."/>
            <person name="Kang Y."/>
            <person name="Campbell B.E."/>
            <person name="Loukas A."/>
            <person name="Ranganathan S."/>
            <person name="Rollinson D."/>
            <person name="Rinaldi G."/>
            <person name="Brindley P.J."/>
            <person name="Yang H."/>
            <person name="Wang J."/>
            <person name="Wang J."/>
            <person name="Gasser R.B."/>
        </authorList>
    </citation>
    <scope>NUCLEOTIDE SEQUENCE [LARGE SCALE GENOMIC DNA]</scope>
</reference>